<keyword evidence="2" id="KW-1133">Transmembrane helix</keyword>
<protein>
    <submittedName>
        <fullName evidence="4">Sensor histidine kinase</fullName>
    </submittedName>
</protein>
<proteinExistence type="predicted"/>
<keyword evidence="5" id="KW-1185">Reference proteome</keyword>
<evidence type="ECO:0000259" key="3">
    <source>
        <dbReference type="Pfam" id="PF06580"/>
    </source>
</evidence>
<keyword evidence="4" id="KW-0808">Transferase</keyword>
<dbReference type="InterPro" id="IPR036890">
    <property type="entry name" value="HATPase_C_sf"/>
</dbReference>
<evidence type="ECO:0000313" key="4">
    <source>
        <dbReference type="EMBL" id="MCJ8013428.1"/>
    </source>
</evidence>
<comment type="caution">
    <text evidence="4">The sequence shown here is derived from an EMBL/GenBank/DDBJ whole genome shotgun (WGS) entry which is preliminary data.</text>
</comment>
<feature type="transmembrane region" description="Helical" evidence="2">
    <location>
        <begin position="290"/>
        <end position="312"/>
    </location>
</feature>
<gene>
    <name evidence="4" type="ORF">MUG84_17005</name>
</gene>
<accession>A0A9X2B766</accession>
<keyword evidence="4" id="KW-0418">Kinase</keyword>
<dbReference type="RefSeq" id="WP_244726799.1">
    <property type="nucleotide sequence ID" value="NZ_JALIRP010000006.1"/>
</dbReference>
<dbReference type="GO" id="GO:0000155">
    <property type="term" value="F:phosphorelay sensor kinase activity"/>
    <property type="evidence" value="ECO:0007669"/>
    <property type="project" value="InterPro"/>
</dbReference>
<feature type="coiled-coil region" evidence="1">
    <location>
        <begin position="354"/>
        <end position="381"/>
    </location>
</feature>
<dbReference type="Proteomes" id="UP001139347">
    <property type="component" value="Unassembled WGS sequence"/>
</dbReference>
<evidence type="ECO:0000313" key="5">
    <source>
        <dbReference type="Proteomes" id="UP001139347"/>
    </source>
</evidence>
<feature type="transmembrane region" description="Helical" evidence="2">
    <location>
        <begin position="12"/>
        <end position="33"/>
    </location>
</feature>
<name>A0A9X2B766_9BACL</name>
<dbReference type="InterPro" id="IPR050640">
    <property type="entry name" value="Bact_2-comp_sensor_kinase"/>
</dbReference>
<dbReference type="PANTHER" id="PTHR34220">
    <property type="entry name" value="SENSOR HISTIDINE KINASE YPDA"/>
    <property type="match status" value="1"/>
</dbReference>
<dbReference type="Gene3D" id="6.10.340.10">
    <property type="match status" value="1"/>
</dbReference>
<keyword evidence="2" id="KW-0472">Membrane</keyword>
<evidence type="ECO:0000256" key="2">
    <source>
        <dbReference type="SAM" id="Phobius"/>
    </source>
</evidence>
<organism evidence="4 5">
    <name type="scientific">Paenibacillus mangrovi</name>
    <dbReference type="NCBI Taxonomy" id="2931978"/>
    <lineage>
        <taxon>Bacteria</taxon>
        <taxon>Bacillati</taxon>
        <taxon>Bacillota</taxon>
        <taxon>Bacilli</taxon>
        <taxon>Bacillales</taxon>
        <taxon>Paenibacillaceae</taxon>
        <taxon>Paenibacillus</taxon>
    </lineage>
</organism>
<reference evidence="4" key="1">
    <citation type="submission" date="2022-04" db="EMBL/GenBank/DDBJ databases">
        <title>Paenibacillus mangrovi sp. nov., a novel endophytic bacterium isolated from bark of Kandelia candel.</title>
        <authorList>
            <person name="Tuo L."/>
        </authorList>
    </citation>
    <scope>NUCLEOTIDE SEQUENCE</scope>
    <source>
        <strain evidence="4">KQZ6P-2</strain>
    </source>
</reference>
<dbReference type="Pfam" id="PF06580">
    <property type="entry name" value="His_kinase"/>
    <property type="match status" value="1"/>
</dbReference>
<feature type="domain" description="Signal transduction histidine kinase internal region" evidence="3">
    <location>
        <begin position="379"/>
        <end position="457"/>
    </location>
</feature>
<dbReference type="EMBL" id="JALIRP010000006">
    <property type="protein sequence ID" value="MCJ8013428.1"/>
    <property type="molecule type" value="Genomic_DNA"/>
</dbReference>
<dbReference type="GO" id="GO:0016020">
    <property type="term" value="C:membrane"/>
    <property type="evidence" value="ECO:0007669"/>
    <property type="project" value="InterPro"/>
</dbReference>
<evidence type="ECO:0000256" key="1">
    <source>
        <dbReference type="SAM" id="Coils"/>
    </source>
</evidence>
<dbReference type="SUPFAM" id="SSF55874">
    <property type="entry name" value="ATPase domain of HSP90 chaperone/DNA topoisomerase II/histidine kinase"/>
    <property type="match status" value="1"/>
</dbReference>
<dbReference type="InterPro" id="IPR010559">
    <property type="entry name" value="Sig_transdc_His_kin_internal"/>
</dbReference>
<feature type="transmembrane region" description="Helical" evidence="2">
    <location>
        <begin position="101"/>
        <end position="120"/>
    </location>
</feature>
<keyword evidence="1" id="KW-0175">Coiled coil</keyword>
<dbReference type="AlphaFoldDB" id="A0A9X2B766"/>
<dbReference type="PANTHER" id="PTHR34220:SF7">
    <property type="entry name" value="SENSOR HISTIDINE KINASE YPDA"/>
    <property type="match status" value="1"/>
</dbReference>
<keyword evidence="2" id="KW-0812">Transmembrane</keyword>
<sequence length="589" mass="66659">MGIFKRYRIGHLFFGCFAGGIAVIFLIVIGVSYQLSANAIVSNTTGYQQKILDGLNKRLISQFGAINEMSLAISRENQLQEFLRGEGDAYTRFRKSDDMRIWLSNISFSMPIVNSIFLYMDSPPASNFQEPAQFFSLDEADESEWYKSGLNSDFFWIGQHAVMKGTQEVQVISFARKVIDITGRYRALLVLNVKAEDIQSIIRENGEYNRLLFDTGGRLITSVGDPGILMKAEDYVRVTQGNSGIKGSQVSKGEFGNRSSLLVWSQLFGSDWLLIEVTPWKQLTTGSLHIARVLMIIGIISIILVIFLTYFLTSQFTQPIYKLIRGMSAFPSSSKKPHLPEGYRNEFGLLFNGYKKLTKRIEELYRSLAEQSRRQKEVEMQALQAMINPHFLYNTLDQVNWLAIEAGQEQISRILELIGKMFRIGLSNGEGFIPIRDEMMHLACYVEIQNIRMGERIKITMDIEDGLDELYTPKLTLQPFVENSIMHGFHGKTDCLLEICARRKDGQLVFTIADNGVGIRPDWESMKPRKTGGYGIRNVIERLETYFGKPYGVTIEGLTTGGTTVTIRIPALANKPVQGGTFSVQNRNY</sequence>
<dbReference type="Gene3D" id="3.30.565.10">
    <property type="entry name" value="Histidine kinase-like ATPase, C-terminal domain"/>
    <property type="match status" value="1"/>
</dbReference>